<gene>
    <name evidence="3" type="ORF">PHISCL_09173</name>
</gene>
<feature type="domain" description="DUF7514" evidence="2">
    <location>
        <begin position="287"/>
        <end position="446"/>
    </location>
</feature>
<feature type="compositionally biased region" description="Basic and acidic residues" evidence="1">
    <location>
        <begin position="565"/>
        <end position="576"/>
    </location>
</feature>
<feature type="region of interest" description="Disordered" evidence="1">
    <location>
        <begin position="1"/>
        <end position="97"/>
    </location>
</feature>
<name>A0A3A2ZB26_9EURO</name>
<comment type="caution">
    <text evidence="3">The sequence shown here is derived from an EMBL/GenBank/DDBJ whole genome shotgun (WGS) entry which is preliminary data.</text>
</comment>
<feature type="compositionally biased region" description="Polar residues" evidence="1">
    <location>
        <begin position="540"/>
        <end position="551"/>
    </location>
</feature>
<feature type="compositionally biased region" description="Polar residues" evidence="1">
    <location>
        <begin position="18"/>
        <end position="35"/>
    </location>
</feature>
<evidence type="ECO:0000313" key="3">
    <source>
        <dbReference type="EMBL" id="RJE18487.1"/>
    </source>
</evidence>
<evidence type="ECO:0000313" key="4">
    <source>
        <dbReference type="Proteomes" id="UP000266188"/>
    </source>
</evidence>
<dbReference type="PANTHER" id="PTHR39611">
    <property type="entry name" value="HYDROXYPROLINE-RICH GLYCOPROTEIN DZ-HRGP-RELATED"/>
    <property type="match status" value="1"/>
</dbReference>
<feature type="region of interest" description="Disordered" evidence="1">
    <location>
        <begin position="115"/>
        <end position="273"/>
    </location>
</feature>
<accession>A0A3A2ZB26</accession>
<dbReference type="Proteomes" id="UP000266188">
    <property type="component" value="Unassembled WGS sequence"/>
</dbReference>
<sequence length="693" mass="78652">MAYEGYNRSPGPYDQMAGTPQQTTSPVDPHFSSSTPPYPSQFGPERINMPHPQMPPASSSQPPNQDPTWYQQPHNGRIDEAVNSAFYQANPPGYLPPEVVSQITANVIQQLKVTGLDNLQGQQHPQPQTHQPPPQYQPPPQQQQPWPPAMPNPMPPYAESPSTVPAQHPAHPPPQFQPPPQQPWPPVTSSPRQAYVETVPSTPAPNTGSVQTPDIITENVDHQPYPTPTGYPRPGSNPSAASQPERRESPFSQASDNNQNAEARPKAPSRNVTFTQTSTLERIWGNFFENGKPTERLGQLLRGIAVHLIEDYSPGNTIVILPEKMQRFYEDTKVPSDPYPWEDIFDDPTSSISRMLRELEVEHHLVQEKFHERPDIPALTPRGFQRWETLMIQAHPQKEYERLQKAVLNMPINNPDDRAERFPKEIPPRLFSEPPNLPLRERIEQSIIKHCHVELPEITDEEIADAAARRAQASANSTRAPTDSDPSVTDRGRQRYNTSSSAIADDEEESISPNPIERERKPYSAHPGAGRVYDEIGPSSRRQTGSFSTSSKPREEFLSSTSKHRPSDAQSHEPHHSRTTARRFTKGGRSRSSSRVNPYRHSESDLIDRDNGHRYSGPPPAGEYYFDPAKSNLPGDLVEDSRRHRDLDYDAEDKRFQDSLREREREREKTRYHDHFSHRPSWVDGEDYYRVAR</sequence>
<evidence type="ECO:0000256" key="1">
    <source>
        <dbReference type="SAM" id="MobiDB-lite"/>
    </source>
</evidence>
<feature type="compositionally biased region" description="Basic residues" evidence="1">
    <location>
        <begin position="577"/>
        <end position="589"/>
    </location>
</feature>
<keyword evidence="4" id="KW-1185">Reference proteome</keyword>
<feature type="compositionally biased region" description="Low complexity" evidence="1">
    <location>
        <begin position="56"/>
        <end position="67"/>
    </location>
</feature>
<dbReference type="InterPro" id="IPR055936">
    <property type="entry name" value="DUF7514"/>
</dbReference>
<feature type="compositionally biased region" description="Pro residues" evidence="1">
    <location>
        <begin position="130"/>
        <end position="158"/>
    </location>
</feature>
<feature type="compositionally biased region" description="Low complexity" evidence="1">
    <location>
        <begin position="467"/>
        <end position="480"/>
    </location>
</feature>
<dbReference type="EMBL" id="MVGC01000543">
    <property type="protein sequence ID" value="RJE18487.1"/>
    <property type="molecule type" value="Genomic_DNA"/>
</dbReference>
<reference evidence="4" key="1">
    <citation type="submission" date="2017-02" db="EMBL/GenBank/DDBJ databases">
        <authorList>
            <person name="Tafer H."/>
            <person name="Lopandic K."/>
        </authorList>
    </citation>
    <scope>NUCLEOTIDE SEQUENCE [LARGE SCALE GENOMIC DNA]</scope>
    <source>
        <strain evidence="4">CBS 366.77</strain>
    </source>
</reference>
<dbReference type="Pfam" id="PF24355">
    <property type="entry name" value="DUF7514"/>
    <property type="match status" value="1"/>
</dbReference>
<feature type="compositionally biased region" description="Polar residues" evidence="1">
    <location>
        <begin position="250"/>
        <end position="261"/>
    </location>
</feature>
<proteinExistence type="predicted"/>
<feature type="region of interest" description="Disordered" evidence="1">
    <location>
        <begin position="467"/>
        <end position="678"/>
    </location>
</feature>
<dbReference type="STRING" id="2070753.A0A3A2ZB26"/>
<dbReference type="OrthoDB" id="5413703at2759"/>
<evidence type="ECO:0000259" key="2">
    <source>
        <dbReference type="Pfam" id="PF24355"/>
    </source>
</evidence>
<feature type="compositionally biased region" description="Basic and acidic residues" evidence="1">
    <location>
        <begin position="639"/>
        <end position="677"/>
    </location>
</feature>
<dbReference type="AlphaFoldDB" id="A0A3A2ZB26"/>
<feature type="compositionally biased region" description="Basic and acidic residues" evidence="1">
    <location>
        <begin position="600"/>
        <end position="613"/>
    </location>
</feature>
<feature type="compositionally biased region" description="Low complexity" evidence="1">
    <location>
        <begin position="120"/>
        <end position="129"/>
    </location>
</feature>
<feature type="compositionally biased region" description="Polar residues" evidence="1">
    <location>
        <begin position="199"/>
        <end position="214"/>
    </location>
</feature>
<protein>
    <recommendedName>
        <fullName evidence="2">DUF7514 domain-containing protein</fullName>
    </recommendedName>
</protein>
<organism evidence="3 4">
    <name type="scientific">Aspergillus sclerotialis</name>
    <dbReference type="NCBI Taxonomy" id="2070753"/>
    <lineage>
        <taxon>Eukaryota</taxon>
        <taxon>Fungi</taxon>
        <taxon>Dikarya</taxon>
        <taxon>Ascomycota</taxon>
        <taxon>Pezizomycotina</taxon>
        <taxon>Eurotiomycetes</taxon>
        <taxon>Eurotiomycetidae</taxon>
        <taxon>Eurotiales</taxon>
        <taxon>Aspergillaceae</taxon>
        <taxon>Aspergillus</taxon>
        <taxon>Aspergillus subgen. Polypaecilum</taxon>
    </lineage>
</organism>
<feature type="compositionally biased region" description="Pro residues" evidence="1">
    <location>
        <begin position="170"/>
        <end position="188"/>
    </location>
</feature>
<dbReference type="PANTHER" id="PTHR39611:SF1">
    <property type="entry name" value="HYDROXYPROLINE-RICH GLYCOPROTEIN DZ-HRGP"/>
    <property type="match status" value="1"/>
</dbReference>